<protein>
    <submittedName>
        <fullName evidence="2">Uncharacterized protein</fullName>
    </submittedName>
</protein>
<gene>
    <name evidence="2" type="ORF">H074_37038</name>
</gene>
<dbReference type="RefSeq" id="WP_007035180.1">
    <property type="nucleotide sequence ID" value="NZ_AOHO01000080.1"/>
</dbReference>
<dbReference type="OrthoDB" id="8216186at2"/>
<dbReference type="EMBL" id="AOHO01000080">
    <property type="protein sequence ID" value="EME51171.1"/>
    <property type="molecule type" value="Genomic_DNA"/>
</dbReference>
<dbReference type="Pfam" id="PF19446">
    <property type="entry name" value="DUF5984"/>
    <property type="match status" value="1"/>
</dbReference>
<feature type="region of interest" description="Disordered" evidence="1">
    <location>
        <begin position="243"/>
        <end position="263"/>
    </location>
</feature>
<accession>M2WR32</accession>
<comment type="caution">
    <text evidence="2">The sequence shown here is derived from an EMBL/GenBank/DDBJ whole genome shotgun (WGS) entry which is preliminary data.</text>
</comment>
<proteinExistence type="predicted"/>
<dbReference type="PATRIC" id="fig|1284240.4.peg.7555"/>
<dbReference type="AlphaFoldDB" id="M2WR32"/>
<name>M2WR32_9PSEU</name>
<evidence type="ECO:0000313" key="3">
    <source>
        <dbReference type="Proteomes" id="UP000054226"/>
    </source>
</evidence>
<dbReference type="InterPro" id="IPR046026">
    <property type="entry name" value="DUF5984"/>
</dbReference>
<dbReference type="Proteomes" id="UP000054226">
    <property type="component" value="Unassembled WGS sequence"/>
</dbReference>
<sequence length="263" mass="30229">MIRFHFRLRPLAEVEPWGDRRLHWFALTDGWYWIEVDGHKLFHHPSNAGAGQPTPVDYYVVRLWEDLQEVLPSLLEPVPADLVDRMTSDQDAWCGAGAEDAEAALDWYSSHFMYTSYLVASPRIVWWRSVTDRDTVTVDWRHTAEHELDCTAPRHGRASVSTELLLRAVEKFDRELIDAMDRRITEIEARGLDPDIRLDLEQLRHEHQQRSGSLAATLRRVPATDWTAVREGVARICSARTQKPPSVATDLGHQLQCRSRSSA</sequence>
<evidence type="ECO:0000256" key="1">
    <source>
        <dbReference type="SAM" id="MobiDB-lite"/>
    </source>
</evidence>
<reference evidence="2 3" key="1">
    <citation type="journal article" date="2013" name="Genome Announc.">
        <title>Draft Genome Sequence of Amycolatopsis decaplanina Strain DSM 44594T.</title>
        <authorList>
            <person name="Kaur N."/>
            <person name="Kumar S."/>
            <person name="Bala M."/>
            <person name="Raghava G.P."/>
            <person name="Mayilraj S."/>
        </authorList>
    </citation>
    <scope>NUCLEOTIDE SEQUENCE [LARGE SCALE GENOMIC DNA]</scope>
    <source>
        <strain evidence="2 3">DSM 44594</strain>
    </source>
</reference>
<keyword evidence="3" id="KW-1185">Reference proteome</keyword>
<organism evidence="2 3">
    <name type="scientific">Amycolatopsis decaplanina DSM 44594</name>
    <dbReference type="NCBI Taxonomy" id="1284240"/>
    <lineage>
        <taxon>Bacteria</taxon>
        <taxon>Bacillati</taxon>
        <taxon>Actinomycetota</taxon>
        <taxon>Actinomycetes</taxon>
        <taxon>Pseudonocardiales</taxon>
        <taxon>Pseudonocardiaceae</taxon>
        <taxon>Amycolatopsis</taxon>
    </lineage>
</organism>
<evidence type="ECO:0000313" key="2">
    <source>
        <dbReference type="EMBL" id="EME51171.1"/>
    </source>
</evidence>